<dbReference type="AlphaFoldDB" id="A0A8J8T4K6"/>
<dbReference type="Gene3D" id="1.20.1050.10">
    <property type="match status" value="1"/>
</dbReference>
<comment type="caution">
    <text evidence="3">The sequence shown here is derived from an EMBL/GenBank/DDBJ whole genome shotgun (WGS) entry which is preliminary data.</text>
</comment>
<dbReference type="PANTHER" id="PTHR44051:SF9">
    <property type="entry name" value="GLUTATHIONE S-TRANSFERASE 1"/>
    <property type="match status" value="1"/>
</dbReference>
<gene>
    <name evidence="3" type="ORF">FGO68_gene2052</name>
</gene>
<reference evidence="3" key="1">
    <citation type="submission" date="2019-06" db="EMBL/GenBank/DDBJ databases">
        <authorList>
            <person name="Zheng W."/>
        </authorList>
    </citation>
    <scope>NUCLEOTIDE SEQUENCE</scope>
    <source>
        <strain evidence="3">QDHG01</strain>
    </source>
</reference>
<organism evidence="3 4">
    <name type="scientific">Halteria grandinella</name>
    <dbReference type="NCBI Taxonomy" id="5974"/>
    <lineage>
        <taxon>Eukaryota</taxon>
        <taxon>Sar</taxon>
        <taxon>Alveolata</taxon>
        <taxon>Ciliophora</taxon>
        <taxon>Intramacronucleata</taxon>
        <taxon>Spirotrichea</taxon>
        <taxon>Stichotrichia</taxon>
        <taxon>Sporadotrichida</taxon>
        <taxon>Halteriidae</taxon>
        <taxon>Halteria</taxon>
    </lineage>
</organism>
<evidence type="ECO:0000313" key="3">
    <source>
        <dbReference type="EMBL" id="TNV81228.1"/>
    </source>
</evidence>
<sequence length="259" mass="29478">MPQGNLKRPTPAPTVPQTTQLAPPEKEEVKPLQTDPLPANGPLLKQEALPKQQSVAAPLKPTLYGDLSQPLTRAILWLLTSVFDKKSDFIFTQSHENTETVLEVNPLGSLPVMHDVDTLIVSNNDAFLYARYLAQKHPQQRERILPKNSQLETILAWYKSIILPLTQKLKEGGNTHEQLKVRIVSTILPEMEAKLGRQPYICENAQKATIADIVLFCDFAEVIRDHFESQRKNFPYIEAWLQRVKKDPILVEVLQQYPF</sequence>
<name>A0A8J8T4K6_HALGN</name>
<dbReference type="InterPro" id="IPR036282">
    <property type="entry name" value="Glutathione-S-Trfase_C_sf"/>
</dbReference>
<dbReference type="InterPro" id="IPR010987">
    <property type="entry name" value="Glutathione-S-Trfase_C-like"/>
</dbReference>
<evidence type="ECO:0000313" key="4">
    <source>
        <dbReference type="Proteomes" id="UP000785679"/>
    </source>
</evidence>
<evidence type="ECO:0000259" key="2">
    <source>
        <dbReference type="PROSITE" id="PS50405"/>
    </source>
</evidence>
<dbReference type="SUPFAM" id="SSF47616">
    <property type="entry name" value="GST C-terminal domain-like"/>
    <property type="match status" value="1"/>
</dbReference>
<proteinExistence type="predicted"/>
<dbReference type="PANTHER" id="PTHR44051">
    <property type="entry name" value="GLUTATHIONE S-TRANSFERASE-RELATED"/>
    <property type="match status" value="1"/>
</dbReference>
<accession>A0A8J8T4K6</accession>
<dbReference type="EMBL" id="RRYP01006399">
    <property type="protein sequence ID" value="TNV81228.1"/>
    <property type="molecule type" value="Genomic_DNA"/>
</dbReference>
<keyword evidence="4" id="KW-1185">Reference proteome</keyword>
<dbReference type="Gene3D" id="3.40.30.10">
    <property type="entry name" value="Glutaredoxin"/>
    <property type="match status" value="1"/>
</dbReference>
<feature type="region of interest" description="Disordered" evidence="1">
    <location>
        <begin position="1"/>
        <end position="43"/>
    </location>
</feature>
<feature type="domain" description="GST C-terminal" evidence="2">
    <location>
        <begin position="137"/>
        <end position="259"/>
    </location>
</feature>
<protein>
    <recommendedName>
        <fullName evidence="2">GST C-terminal domain-containing protein</fullName>
    </recommendedName>
</protein>
<dbReference type="PROSITE" id="PS50405">
    <property type="entry name" value="GST_CTER"/>
    <property type="match status" value="1"/>
</dbReference>
<evidence type="ECO:0000256" key="1">
    <source>
        <dbReference type="SAM" id="MobiDB-lite"/>
    </source>
</evidence>
<dbReference type="Proteomes" id="UP000785679">
    <property type="component" value="Unassembled WGS sequence"/>
</dbReference>